<evidence type="ECO:0000313" key="1">
    <source>
        <dbReference type="EMBL" id="KAK9093099.1"/>
    </source>
</evidence>
<proteinExistence type="predicted"/>
<reference evidence="1 2" key="1">
    <citation type="submission" date="2024-01" db="EMBL/GenBank/DDBJ databases">
        <title>Genome assemblies of Stephania.</title>
        <authorList>
            <person name="Yang L."/>
        </authorList>
    </citation>
    <scope>NUCLEOTIDE SEQUENCE [LARGE SCALE GENOMIC DNA]</scope>
    <source>
        <strain evidence="1">YNDBR</strain>
        <tissue evidence="1">Leaf</tissue>
    </source>
</reference>
<name>A0AAP0EQI2_9MAGN</name>
<sequence>MNFGIRNLLETMLVRMDHNQITRLKIWSARCLSAVALYRELKDWNLAMTSK</sequence>
<keyword evidence="2" id="KW-1185">Reference proteome</keyword>
<dbReference type="AlphaFoldDB" id="A0AAP0EQI2"/>
<comment type="caution">
    <text evidence="1">The sequence shown here is derived from an EMBL/GenBank/DDBJ whole genome shotgun (WGS) entry which is preliminary data.</text>
</comment>
<gene>
    <name evidence="1" type="ORF">Syun_028010</name>
</gene>
<protein>
    <submittedName>
        <fullName evidence="1">Uncharacterized protein</fullName>
    </submittedName>
</protein>
<dbReference type="Proteomes" id="UP001420932">
    <property type="component" value="Unassembled WGS sequence"/>
</dbReference>
<accession>A0AAP0EQI2</accession>
<evidence type="ECO:0000313" key="2">
    <source>
        <dbReference type="Proteomes" id="UP001420932"/>
    </source>
</evidence>
<organism evidence="1 2">
    <name type="scientific">Stephania yunnanensis</name>
    <dbReference type="NCBI Taxonomy" id="152371"/>
    <lineage>
        <taxon>Eukaryota</taxon>
        <taxon>Viridiplantae</taxon>
        <taxon>Streptophyta</taxon>
        <taxon>Embryophyta</taxon>
        <taxon>Tracheophyta</taxon>
        <taxon>Spermatophyta</taxon>
        <taxon>Magnoliopsida</taxon>
        <taxon>Ranunculales</taxon>
        <taxon>Menispermaceae</taxon>
        <taxon>Menispermoideae</taxon>
        <taxon>Cissampelideae</taxon>
        <taxon>Stephania</taxon>
    </lineage>
</organism>
<dbReference type="EMBL" id="JBBNAF010000012">
    <property type="protein sequence ID" value="KAK9093099.1"/>
    <property type="molecule type" value="Genomic_DNA"/>
</dbReference>